<gene>
    <name evidence="2" type="ORF">GO707_09135</name>
</gene>
<sequence>MKTLDEHTISSAVREVMPRYDITEAYLFDSYARNEADEESDVDICIECGDSITLFSLGGPGVALEAALGRSVDVVCGSNSFHPRAQQRYLKDRNLLYAKS</sequence>
<dbReference type="CDD" id="cd05403">
    <property type="entry name" value="NT_KNTase_like"/>
    <property type="match status" value="1"/>
</dbReference>
<dbReference type="InterPro" id="IPR052930">
    <property type="entry name" value="TA_antitoxin_MntA"/>
</dbReference>
<evidence type="ECO:0000313" key="2">
    <source>
        <dbReference type="EMBL" id="MVN59383.1"/>
    </source>
</evidence>
<accession>A0A7K1T6W9</accession>
<dbReference type="InterPro" id="IPR043519">
    <property type="entry name" value="NT_sf"/>
</dbReference>
<feature type="domain" description="Polymerase beta nucleotidyltransferase" evidence="1">
    <location>
        <begin position="15"/>
        <end position="99"/>
    </location>
</feature>
<dbReference type="Proteomes" id="UP000488839">
    <property type="component" value="Unassembled WGS sequence"/>
</dbReference>
<dbReference type="PANTHER" id="PTHR43852:SF2">
    <property type="entry name" value="PROTEIN ADENYLYLTRANSFERASE MNTA"/>
    <property type="match status" value="1"/>
</dbReference>
<dbReference type="RefSeq" id="WP_114540497.1">
    <property type="nucleotide sequence ID" value="NZ_JARFIT010000014.1"/>
</dbReference>
<dbReference type="Pfam" id="PF18765">
    <property type="entry name" value="Polbeta"/>
    <property type="match status" value="1"/>
</dbReference>
<proteinExistence type="predicted"/>
<name>A0A7K1T6W9_9ACTN</name>
<comment type="caution">
    <text evidence="2">The sequence shown here is derived from an EMBL/GenBank/DDBJ whole genome shotgun (WGS) entry which is preliminary data.</text>
</comment>
<keyword evidence="3" id="KW-1185">Reference proteome</keyword>
<protein>
    <submittedName>
        <fullName evidence="2">Nucleotidyltransferase domain-containing protein</fullName>
    </submittedName>
</protein>
<dbReference type="PANTHER" id="PTHR43852">
    <property type="entry name" value="NUCLEOTIDYLTRANSFERASE"/>
    <property type="match status" value="1"/>
</dbReference>
<dbReference type="AlphaFoldDB" id="A0A7K1T6W9"/>
<reference evidence="2 3" key="1">
    <citation type="submission" date="2019-11" db="EMBL/GenBank/DDBJ databases">
        <title>Whole genome shotgun sequencing (WGS) data from Adlercreutzia equolifaciens ResAG-91, Eggerthella lenta MRI-F36, MRI-F37, MRI-F40, ResAG-49, ResAG-88, ResAG-121, ResAG-145, and Gordonibacter sp. ResAG-5, ResAG-26, ResAG-43, ResAG-50, ResAG-59.</title>
        <authorList>
            <person name="Stoll D.A."/>
            <person name="Danylec N."/>
            <person name="Franz C.M.A.P."/>
            <person name="Huch M."/>
        </authorList>
    </citation>
    <scope>NUCLEOTIDE SEQUENCE [LARGE SCALE GENOMIC DNA]</scope>
    <source>
        <strain evidence="2 3">ResAG-91</strain>
    </source>
</reference>
<evidence type="ECO:0000313" key="3">
    <source>
        <dbReference type="Proteomes" id="UP000488839"/>
    </source>
</evidence>
<dbReference type="InterPro" id="IPR041633">
    <property type="entry name" value="Polbeta"/>
</dbReference>
<dbReference type="Gene3D" id="3.30.460.10">
    <property type="entry name" value="Beta Polymerase, domain 2"/>
    <property type="match status" value="1"/>
</dbReference>
<dbReference type="EMBL" id="WPOO01000016">
    <property type="protein sequence ID" value="MVN59383.1"/>
    <property type="molecule type" value="Genomic_DNA"/>
</dbReference>
<dbReference type="SUPFAM" id="SSF81301">
    <property type="entry name" value="Nucleotidyltransferase"/>
    <property type="match status" value="1"/>
</dbReference>
<evidence type="ECO:0000259" key="1">
    <source>
        <dbReference type="Pfam" id="PF18765"/>
    </source>
</evidence>
<organism evidence="2 3">
    <name type="scientific">Adlercreutzia rubneri</name>
    <dbReference type="NCBI Taxonomy" id="2916441"/>
    <lineage>
        <taxon>Bacteria</taxon>
        <taxon>Bacillati</taxon>
        <taxon>Actinomycetota</taxon>
        <taxon>Coriobacteriia</taxon>
        <taxon>Eggerthellales</taxon>
        <taxon>Eggerthellaceae</taxon>
        <taxon>Adlercreutzia</taxon>
    </lineage>
</organism>